<dbReference type="Proteomes" id="UP001180020">
    <property type="component" value="Unassembled WGS sequence"/>
</dbReference>
<reference evidence="1" key="1">
    <citation type="journal article" date="2023" name="Nat. Commun.">
        <title>Diploid and tetraploid genomes of Acorus and the evolution of monocots.</title>
        <authorList>
            <person name="Ma L."/>
            <person name="Liu K.W."/>
            <person name="Li Z."/>
            <person name="Hsiao Y.Y."/>
            <person name="Qi Y."/>
            <person name="Fu T."/>
            <person name="Tang G.D."/>
            <person name="Zhang D."/>
            <person name="Sun W.H."/>
            <person name="Liu D.K."/>
            <person name="Li Y."/>
            <person name="Chen G.Z."/>
            <person name="Liu X.D."/>
            <person name="Liao X.Y."/>
            <person name="Jiang Y.T."/>
            <person name="Yu X."/>
            <person name="Hao Y."/>
            <person name="Huang J."/>
            <person name="Zhao X.W."/>
            <person name="Ke S."/>
            <person name="Chen Y.Y."/>
            <person name="Wu W.L."/>
            <person name="Hsu J.L."/>
            <person name="Lin Y.F."/>
            <person name="Huang M.D."/>
            <person name="Li C.Y."/>
            <person name="Huang L."/>
            <person name="Wang Z.W."/>
            <person name="Zhao X."/>
            <person name="Zhong W.Y."/>
            <person name="Peng D.H."/>
            <person name="Ahmad S."/>
            <person name="Lan S."/>
            <person name="Zhang J.S."/>
            <person name="Tsai W.C."/>
            <person name="Van de Peer Y."/>
            <person name="Liu Z.J."/>
        </authorList>
    </citation>
    <scope>NUCLEOTIDE SEQUENCE</scope>
    <source>
        <strain evidence="1">CP</strain>
    </source>
</reference>
<dbReference type="AlphaFoldDB" id="A0AAV9FAP0"/>
<reference evidence="1" key="2">
    <citation type="submission" date="2023-06" db="EMBL/GenBank/DDBJ databases">
        <authorList>
            <person name="Ma L."/>
            <person name="Liu K.-W."/>
            <person name="Li Z."/>
            <person name="Hsiao Y.-Y."/>
            <person name="Qi Y."/>
            <person name="Fu T."/>
            <person name="Tang G."/>
            <person name="Zhang D."/>
            <person name="Sun W.-H."/>
            <person name="Liu D.-K."/>
            <person name="Li Y."/>
            <person name="Chen G.-Z."/>
            <person name="Liu X.-D."/>
            <person name="Liao X.-Y."/>
            <person name="Jiang Y.-T."/>
            <person name="Yu X."/>
            <person name="Hao Y."/>
            <person name="Huang J."/>
            <person name="Zhao X.-W."/>
            <person name="Ke S."/>
            <person name="Chen Y.-Y."/>
            <person name="Wu W.-L."/>
            <person name="Hsu J.-L."/>
            <person name="Lin Y.-F."/>
            <person name="Huang M.-D."/>
            <person name="Li C.-Y."/>
            <person name="Huang L."/>
            <person name="Wang Z.-W."/>
            <person name="Zhao X."/>
            <person name="Zhong W.-Y."/>
            <person name="Peng D.-H."/>
            <person name="Ahmad S."/>
            <person name="Lan S."/>
            <person name="Zhang J.-S."/>
            <person name="Tsai W.-C."/>
            <person name="Van De Peer Y."/>
            <person name="Liu Z.-J."/>
        </authorList>
    </citation>
    <scope>NUCLEOTIDE SEQUENCE</scope>
    <source>
        <strain evidence="1">CP</strain>
        <tissue evidence="1">Leaves</tissue>
    </source>
</reference>
<comment type="caution">
    <text evidence="1">The sequence shown here is derived from an EMBL/GenBank/DDBJ whole genome shotgun (WGS) entry which is preliminary data.</text>
</comment>
<gene>
    <name evidence="1" type="primary">GONST2</name>
    <name evidence="1" type="ORF">QJS10_CPA03g01869</name>
</gene>
<proteinExistence type="predicted"/>
<keyword evidence="2" id="KW-1185">Reference proteome</keyword>
<organism evidence="1 2">
    <name type="scientific">Acorus calamus</name>
    <name type="common">Sweet flag</name>
    <dbReference type="NCBI Taxonomy" id="4465"/>
    <lineage>
        <taxon>Eukaryota</taxon>
        <taxon>Viridiplantae</taxon>
        <taxon>Streptophyta</taxon>
        <taxon>Embryophyta</taxon>
        <taxon>Tracheophyta</taxon>
        <taxon>Spermatophyta</taxon>
        <taxon>Magnoliopsida</taxon>
        <taxon>Liliopsida</taxon>
        <taxon>Acoraceae</taxon>
        <taxon>Acorus</taxon>
    </lineage>
</organism>
<dbReference type="EMBL" id="JAUJYO010000003">
    <property type="protein sequence ID" value="KAK1322561.1"/>
    <property type="molecule type" value="Genomic_DNA"/>
</dbReference>
<sequence length="223" mass="24769">MDILDKRISCLFKDEMMQVLGIAMRCTCTVPSLRPAMNEVVQLLMELDLCKLKSCKELNKFNESLPATEADDPNDRGTFVHDVSLPTGQTVKPHKILEIRFGPLLSGIAYCISSCGMILLNKVVLSSYNFNAGISLMLYQIISAVSGGITDLSFDAVGYAWQSMNCILTASYSLGGFIEQDTDIHSRHTVVQSPNQHTKPLQHTFWSICWGIFRKGEDELAVV</sequence>
<evidence type="ECO:0000313" key="1">
    <source>
        <dbReference type="EMBL" id="KAK1322561.1"/>
    </source>
</evidence>
<evidence type="ECO:0000313" key="2">
    <source>
        <dbReference type="Proteomes" id="UP001180020"/>
    </source>
</evidence>
<accession>A0AAV9FAP0</accession>
<protein>
    <submittedName>
        <fullName evidence="1">GDP-mannose transporter GONST2</fullName>
    </submittedName>
</protein>
<name>A0AAV9FAP0_ACOCL</name>